<accession>A0A6A5K1G8</accession>
<keyword evidence="3" id="KW-1185">Reference proteome</keyword>
<reference evidence="2" key="1">
    <citation type="submission" date="2020-01" db="EMBL/GenBank/DDBJ databases">
        <authorList>
            <consortium name="DOE Joint Genome Institute"/>
            <person name="Haridas S."/>
            <person name="Albert R."/>
            <person name="Binder M."/>
            <person name="Bloem J."/>
            <person name="Labutti K."/>
            <person name="Salamov A."/>
            <person name="Andreopoulos B."/>
            <person name="Baker S.E."/>
            <person name="Barry K."/>
            <person name="Bills G."/>
            <person name="Bluhm B.H."/>
            <person name="Cannon C."/>
            <person name="Castanera R."/>
            <person name="Culley D.E."/>
            <person name="Daum C."/>
            <person name="Ezra D."/>
            <person name="Gonzalez J.B."/>
            <person name="Henrissat B."/>
            <person name="Kuo A."/>
            <person name="Liang C."/>
            <person name="Lipzen A."/>
            <person name="Lutzoni F."/>
            <person name="Magnuson J."/>
            <person name="Mondo S."/>
            <person name="Nolan M."/>
            <person name="Ohm R."/>
            <person name="Pangilinan J."/>
            <person name="Park H.-J."/>
            <person name="Ramirez L."/>
            <person name="Alfaro M."/>
            <person name="Sun H."/>
            <person name="Tritt A."/>
            <person name="Yoshinaga Y."/>
            <person name="Zwiers L.-H."/>
            <person name="Turgeon B.G."/>
            <person name="Goodwin S.B."/>
            <person name="Spatafora J.W."/>
            <person name="Crous P.W."/>
            <person name="Grigoriev I.V."/>
        </authorList>
    </citation>
    <scope>NUCLEOTIDE SEQUENCE</scope>
    <source>
        <strain evidence="2">P77</strain>
    </source>
</reference>
<evidence type="ECO:0000313" key="2">
    <source>
        <dbReference type="EMBL" id="KAF1828264.1"/>
    </source>
</evidence>
<organism evidence="2 3">
    <name type="scientific">Decorospora gaudefroyi</name>
    <dbReference type="NCBI Taxonomy" id="184978"/>
    <lineage>
        <taxon>Eukaryota</taxon>
        <taxon>Fungi</taxon>
        <taxon>Dikarya</taxon>
        <taxon>Ascomycota</taxon>
        <taxon>Pezizomycotina</taxon>
        <taxon>Dothideomycetes</taxon>
        <taxon>Pleosporomycetidae</taxon>
        <taxon>Pleosporales</taxon>
        <taxon>Pleosporineae</taxon>
        <taxon>Pleosporaceae</taxon>
        <taxon>Decorospora</taxon>
    </lineage>
</organism>
<evidence type="ECO:0000313" key="3">
    <source>
        <dbReference type="Proteomes" id="UP000800040"/>
    </source>
</evidence>
<protein>
    <submittedName>
        <fullName evidence="2">Uncharacterized protein</fullName>
    </submittedName>
</protein>
<proteinExistence type="predicted"/>
<keyword evidence="1" id="KW-0732">Signal</keyword>
<name>A0A6A5K1G8_9PLEO</name>
<dbReference type="EMBL" id="ML975592">
    <property type="protein sequence ID" value="KAF1828264.1"/>
    <property type="molecule type" value="Genomic_DNA"/>
</dbReference>
<gene>
    <name evidence="2" type="ORF">BDW02DRAFT_603576</name>
</gene>
<dbReference type="Proteomes" id="UP000800040">
    <property type="component" value="Unassembled WGS sequence"/>
</dbReference>
<feature type="signal peptide" evidence="1">
    <location>
        <begin position="1"/>
        <end position="17"/>
    </location>
</feature>
<dbReference type="AlphaFoldDB" id="A0A6A5K1G8"/>
<feature type="chain" id="PRO_5025532612" evidence="1">
    <location>
        <begin position="18"/>
        <end position="72"/>
    </location>
</feature>
<evidence type="ECO:0000256" key="1">
    <source>
        <dbReference type="SAM" id="SignalP"/>
    </source>
</evidence>
<sequence>MQLTILLTITFATLALSSPARPITARESAYIGDALDADGTPTILEATDQCKSVDVPMVKADMATIRPAGWLD</sequence>